<keyword evidence="1" id="KW-0812">Transmembrane</keyword>
<keyword evidence="1" id="KW-0472">Membrane</keyword>
<feature type="transmembrane region" description="Helical" evidence="1">
    <location>
        <begin position="83"/>
        <end position="101"/>
    </location>
</feature>
<evidence type="ECO:0000256" key="1">
    <source>
        <dbReference type="SAM" id="Phobius"/>
    </source>
</evidence>
<sequence length="125" mass="14146">MAYKNIIIDRCHILPIVMLVIIVDPVSKVLVLVVVVVIIQLTKGCKVYTLQNYALIEESNDTFITFTTCPLHQLTINSIQHEVRYSFILLKLFLILVAVVFRSSVVSVSLTADSHFNISRHVDGY</sequence>
<feature type="transmembrane region" description="Helical" evidence="1">
    <location>
        <begin position="12"/>
        <end position="39"/>
    </location>
</feature>
<protein>
    <submittedName>
        <fullName evidence="2">Uncharacterized protein</fullName>
    </submittedName>
</protein>
<evidence type="ECO:0000313" key="3">
    <source>
        <dbReference type="Proteomes" id="UP000242381"/>
    </source>
</evidence>
<proteinExistence type="predicted"/>
<gene>
    <name evidence="2" type="ORF">BCV71DRAFT_233058</name>
</gene>
<name>A0A1X0S8N8_RHIZD</name>
<reference evidence="2 3" key="1">
    <citation type="journal article" date="2016" name="Proc. Natl. Acad. Sci. U.S.A.">
        <title>Lipid metabolic changes in an early divergent fungus govern the establishment of a mutualistic symbiosis with endobacteria.</title>
        <authorList>
            <person name="Lastovetsky O.A."/>
            <person name="Gaspar M.L."/>
            <person name="Mondo S.J."/>
            <person name="LaButti K.M."/>
            <person name="Sandor L."/>
            <person name="Grigoriev I.V."/>
            <person name="Henry S.A."/>
            <person name="Pawlowska T.E."/>
        </authorList>
    </citation>
    <scope>NUCLEOTIDE SEQUENCE [LARGE SCALE GENOMIC DNA]</scope>
    <source>
        <strain evidence="2 3">ATCC 11559</strain>
    </source>
</reference>
<dbReference type="Proteomes" id="UP000242381">
    <property type="component" value="Unassembled WGS sequence"/>
</dbReference>
<keyword evidence="1" id="KW-1133">Transmembrane helix</keyword>
<organism evidence="2 3">
    <name type="scientific">Rhizopus microsporus</name>
    <dbReference type="NCBI Taxonomy" id="58291"/>
    <lineage>
        <taxon>Eukaryota</taxon>
        <taxon>Fungi</taxon>
        <taxon>Fungi incertae sedis</taxon>
        <taxon>Mucoromycota</taxon>
        <taxon>Mucoromycotina</taxon>
        <taxon>Mucoromycetes</taxon>
        <taxon>Mucorales</taxon>
        <taxon>Mucorineae</taxon>
        <taxon>Rhizopodaceae</taxon>
        <taxon>Rhizopus</taxon>
    </lineage>
</organism>
<accession>A0A1X0S8N8</accession>
<dbReference type="EMBL" id="KV921291">
    <property type="protein sequence ID" value="ORE20656.1"/>
    <property type="molecule type" value="Genomic_DNA"/>
</dbReference>
<dbReference type="AlphaFoldDB" id="A0A1X0S8N8"/>
<evidence type="ECO:0000313" key="2">
    <source>
        <dbReference type="EMBL" id="ORE20656.1"/>
    </source>
</evidence>